<dbReference type="InterPro" id="IPR039426">
    <property type="entry name" value="TonB-dep_rcpt-like"/>
</dbReference>
<sequence length="1189" mass="131080">MQKTAYGCLHFSALQGSRLPAQISKVMRLLPLFLITALVSVKGAASAQSVTLSGQNLSLKKVFSVIEKQTGYVLFSNKELLSGSKNISLTVVDAPLKKVLDLVLKGQELDYTLQGKTIILSGKPRRAPVETSAALPAPVTVITGRVTDMEGAALPGVSIQVKETQKGVATTSDGSFSIAVSEGNTLRFSYVGYTPREITVTADMLKEGQPALIVKLSRAATKLDEVAITVNTGYQSISRERMTGAYSSVQTKRLEGKLQPSLLTALEGQAAGVAITKEGKVEVRGRSTFLANGEPLVVIDGFPAPGGLESVNIDNVETITVLKDAVAASIYGARSSNGVIVITTKTAKRGKLQVSYKGSTGMTLRPQLSYLNKTSAADFVDAEVDYYNSDVANVAWDYESYTTYGRVTQLMIQKDQGLLSEDEVNAELSQLRKNNTLGQLERYLFRKSLTQQHNLSLSASSDKFSTNAAVRYITNQTNMKGSSNNRLILDLKNDWKPVNRVTVKMFSNINFNNSKAPMEAGDMLDFSTLKIMKPYYDIVDASGNPQNIPAVRPDLIERYADYGGLKAMGYNPLNDLGLATTNNEAFLARLGASISVDILDGLSAEVGGAWTRGSGLLRNLRGANSFYVRSFYNAASSISNPGKHYLPEGAIMNETRSQSEAYTARAQVNYGKTFNGVHRISVIAGGEINKDLVDNNAAPTRMGYNDQAGTFATFNYMDFNSNVYKSDFLFPDGMKIVSNGAYSLRDNRFVSVYSNGSYEYDNRFILSGSARIDQGNLFGTNPKYRYKPNWSVGGTYKLGQEEFFKTAWIDQLNIRGSYGINGNISFTQGPFLLITPANYSAITGGIPYSISSLPDNNLRWERTMITNIGTDIRLVGGRLNLTLDYYNKLSKDLLAPDFIDPTYGRPIVTRNAGSARNTGIELSLESDVVKTDKFGWNVFFNGSYNRSKVLQFNYDYPSPNFLTFSFSSTILGSNAGAVLRTGYPLDGIFSYQFAGLDNTGTPQYYSEAGKKIYGTDLTVNDMVYSGTARPKYLLSLTNTFSYERFDLSFMMIAQMGGVFRRDTYNGDNFDHKDVSLRWRKPGDEQHTIYPKLAAFNTDAWYFPYIGEMIEKADFVKLRDLTLSYRLDNKIWGNTGLNNARIYFQGRNLLMWTANKVGVDPETIEQVVNMPTSRALPLRPEFYIGFSVNL</sequence>
<dbReference type="Gene3D" id="2.170.130.10">
    <property type="entry name" value="TonB-dependent receptor, plug domain"/>
    <property type="match status" value="1"/>
</dbReference>
<dbReference type="InterPro" id="IPR023997">
    <property type="entry name" value="TonB-dep_OMP_SusC/RagA_CS"/>
</dbReference>
<dbReference type="RefSeq" id="WP_354659534.1">
    <property type="nucleotide sequence ID" value="NZ_JBEXAC010000001.1"/>
</dbReference>
<keyword evidence="5 7" id="KW-0472">Membrane</keyword>
<evidence type="ECO:0000313" key="9">
    <source>
        <dbReference type="EMBL" id="MET6996893.1"/>
    </source>
</evidence>
<dbReference type="Pfam" id="PF07715">
    <property type="entry name" value="Plug"/>
    <property type="match status" value="1"/>
</dbReference>
<protein>
    <submittedName>
        <fullName evidence="9">SusC/RagA family TonB-linked outer membrane protein</fullName>
    </submittedName>
</protein>
<dbReference type="InterPro" id="IPR023996">
    <property type="entry name" value="TonB-dep_OMP_SusC/RagA"/>
</dbReference>
<keyword evidence="3 7" id="KW-1134">Transmembrane beta strand</keyword>
<evidence type="ECO:0000256" key="4">
    <source>
        <dbReference type="ARBA" id="ARBA00022692"/>
    </source>
</evidence>
<organism evidence="9 10">
    <name type="scientific">Chitinophaga defluvii</name>
    <dbReference type="NCBI Taxonomy" id="3163343"/>
    <lineage>
        <taxon>Bacteria</taxon>
        <taxon>Pseudomonadati</taxon>
        <taxon>Bacteroidota</taxon>
        <taxon>Chitinophagia</taxon>
        <taxon>Chitinophagales</taxon>
        <taxon>Chitinophagaceae</taxon>
        <taxon>Chitinophaga</taxon>
    </lineage>
</organism>
<comment type="subcellular location">
    <subcellularLocation>
        <location evidence="1 7">Cell outer membrane</location>
        <topology evidence="1 7">Multi-pass membrane protein</topology>
    </subcellularLocation>
</comment>
<dbReference type="SUPFAM" id="SSF49464">
    <property type="entry name" value="Carboxypeptidase regulatory domain-like"/>
    <property type="match status" value="1"/>
</dbReference>
<reference evidence="9 10" key="1">
    <citation type="submission" date="2024-06" db="EMBL/GenBank/DDBJ databases">
        <title>Chitinophaga defluvii sp. nov., isolated from municipal sewage.</title>
        <authorList>
            <person name="Zhang L."/>
        </authorList>
    </citation>
    <scope>NUCLEOTIDE SEQUENCE [LARGE SCALE GENOMIC DNA]</scope>
    <source>
        <strain evidence="9 10">H8</strain>
    </source>
</reference>
<dbReference type="Gene3D" id="2.60.40.1120">
    <property type="entry name" value="Carboxypeptidase-like, regulatory domain"/>
    <property type="match status" value="1"/>
</dbReference>
<keyword evidence="10" id="KW-1185">Reference proteome</keyword>
<dbReference type="NCBIfam" id="TIGR04057">
    <property type="entry name" value="SusC_RagA_signa"/>
    <property type="match status" value="1"/>
</dbReference>
<keyword evidence="2 7" id="KW-0813">Transport</keyword>
<feature type="domain" description="Secretin/TonB short N-terminal" evidence="8">
    <location>
        <begin position="72"/>
        <end position="123"/>
    </location>
</feature>
<dbReference type="Proteomes" id="UP001549749">
    <property type="component" value="Unassembled WGS sequence"/>
</dbReference>
<evidence type="ECO:0000256" key="6">
    <source>
        <dbReference type="ARBA" id="ARBA00023237"/>
    </source>
</evidence>
<evidence type="ECO:0000259" key="8">
    <source>
        <dbReference type="SMART" id="SM00965"/>
    </source>
</evidence>
<dbReference type="NCBIfam" id="TIGR04056">
    <property type="entry name" value="OMP_RagA_SusC"/>
    <property type="match status" value="1"/>
</dbReference>
<dbReference type="Pfam" id="PF13715">
    <property type="entry name" value="CarbopepD_reg_2"/>
    <property type="match status" value="1"/>
</dbReference>
<name>A0ABV2T1J1_9BACT</name>
<dbReference type="InterPro" id="IPR011662">
    <property type="entry name" value="Secretin/TonB_short_N"/>
</dbReference>
<keyword evidence="4 7" id="KW-0812">Transmembrane</keyword>
<evidence type="ECO:0000256" key="7">
    <source>
        <dbReference type="PROSITE-ProRule" id="PRU01360"/>
    </source>
</evidence>
<keyword evidence="6 7" id="KW-0998">Cell outer membrane</keyword>
<dbReference type="EMBL" id="JBEXAC010000001">
    <property type="protein sequence ID" value="MET6996893.1"/>
    <property type="molecule type" value="Genomic_DNA"/>
</dbReference>
<dbReference type="PROSITE" id="PS52016">
    <property type="entry name" value="TONB_DEPENDENT_REC_3"/>
    <property type="match status" value="1"/>
</dbReference>
<dbReference type="SMART" id="SM00965">
    <property type="entry name" value="STN"/>
    <property type="match status" value="1"/>
</dbReference>
<evidence type="ECO:0000256" key="5">
    <source>
        <dbReference type="ARBA" id="ARBA00023136"/>
    </source>
</evidence>
<accession>A0ABV2T1J1</accession>
<evidence type="ECO:0000313" key="10">
    <source>
        <dbReference type="Proteomes" id="UP001549749"/>
    </source>
</evidence>
<dbReference type="SUPFAM" id="SSF56935">
    <property type="entry name" value="Porins"/>
    <property type="match status" value="1"/>
</dbReference>
<comment type="similarity">
    <text evidence="7">Belongs to the TonB-dependent receptor family.</text>
</comment>
<evidence type="ECO:0000256" key="2">
    <source>
        <dbReference type="ARBA" id="ARBA00022448"/>
    </source>
</evidence>
<dbReference type="Pfam" id="PF07660">
    <property type="entry name" value="STN"/>
    <property type="match status" value="1"/>
</dbReference>
<dbReference type="InterPro" id="IPR036942">
    <property type="entry name" value="Beta-barrel_TonB_sf"/>
</dbReference>
<proteinExistence type="inferred from homology"/>
<evidence type="ECO:0000256" key="3">
    <source>
        <dbReference type="ARBA" id="ARBA00022452"/>
    </source>
</evidence>
<evidence type="ECO:0000256" key="1">
    <source>
        <dbReference type="ARBA" id="ARBA00004571"/>
    </source>
</evidence>
<dbReference type="Gene3D" id="2.40.170.20">
    <property type="entry name" value="TonB-dependent receptor, beta-barrel domain"/>
    <property type="match status" value="1"/>
</dbReference>
<dbReference type="InterPro" id="IPR037066">
    <property type="entry name" value="Plug_dom_sf"/>
</dbReference>
<dbReference type="InterPro" id="IPR012910">
    <property type="entry name" value="Plug_dom"/>
</dbReference>
<gene>
    <name evidence="9" type="ORF">ABR189_05920</name>
</gene>
<comment type="caution">
    <text evidence="9">The sequence shown here is derived from an EMBL/GenBank/DDBJ whole genome shotgun (WGS) entry which is preliminary data.</text>
</comment>
<dbReference type="InterPro" id="IPR008969">
    <property type="entry name" value="CarboxyPept-like_regulatory"/>
</dbReference>